<gene>
    <name evidence="2" type="ORF">BC938DRAFT_477821</name>
</gene>
<protein>
    <submittedName>
        <fullName evidence="2">Uncharacterized protein</fullName>
    </submittedName>
</protein>
<accession>A0A433P7M8</accession>
<dbReference type="EMBL" id="RBNJ01029669">
    <property type="protein sequence ID" value="RUS13502.1"/>
    <property type="molecule type" value="Genomic_DNA"/>
</dbReference>
<comment type="caution">
    <text evidence="2">The sequence shown here is derived from an EMBL/GenBank/DDBJ whole genome shotgun (WGS) entry which is preliminary data.</text>
</comment>
<sequence>MIIGGEVGAMGLGASLGFGFGFRDVAEAAETVLEEVCEDLPAGCLLTVNLVDVFPALEGFCFGLVDGLIGFVALVVLDGVLDGGNQDDCPNGHHSEPRIGGAKDGEHLEDNEEEEVQVGDAAELLKEVFGQEAEDGVFCRLDFVGRVPHQRLPVLIQFGRGDLLVHVHTTPNAWGRLRRG</sequence>
<evidence type="ECO:0000313" key="2">
    <source>
        <dbReference type="EMBL" id="RUS13502.1"/>
    </source>
</evidence>
<dbReference type="AlphaFoldDB" id="A0A433P7M8"/>
<evidence type="ECO:0000313" key="3">
    <source>
        <dbReference type="Proteomes" id="UP000274822"/>
    </source>
</evidence>
<keyword evidence="3" id="KW-1185">Reference proteome</keyword>
<dbReference type="Proteomes" id="UP000274822">
    <property type="component" value="Unassembled WGS sequence"/>
</dbReference>
<feature type="region of interest" description="Disordered" evidence="1">
    <location>
        <begin position="86"/>
        <end position="110"/>
    </location>
</feature>
<reference evidence="2 3" key="1">
    <citation type="journal article" date="2018" name="New Phytol.">
        <title>Phylogenomics of Endogonaceae and evolution of mycorrhizas within Mucoromycota.</title>
        <authorList>
            <person name="Chang Y."/>
            <person name="Desiro A."/>
            <person name="Na H."/>
            <person name="Sandor L."/>
            <person name="Lipzen A."/>
            <person name="Clum A."/>
            <person name="Barry K."/>
            <person name="Grigoriev I.V."/>
            <person name="Martin F.M."/>
            <person name="Stajich J.E."/>
            <person name="Smith M.E."/>
            <person name="Bonito G."/>
            <person name="Spatafora J.W."/>
        </authorList>
    </citation>
    <scope>NUCLEOTIDE SEQUENCE [LARGE SCALE GENOMIC DNA]</scope>
    <source>
        <strain evidence="2 3">AD002</strain>
    </source>
</reference>
<feature type="compositionally biased region" description="Basic and acidic residues" evidence="1">
    <location>
        <begin position="90"/>
        <end position="108"/>
    </location>
</feature>
<name>A0A433P7M8_9FUNG</name>
<evidence type="ECO:0000256" key="1">
    <source>
        <dbReference type="SAM" id="MobiDB-lite"/>
    </source>
</evidence>
<proteinExistence type="predicted"/>
<organism evidence="2 3">
    <name type="scientific">Jimgerdemannia flammicorona</name>
    <dbReference type="NCBI Taxonomy" id="994334"/>
    <lineage>
        <taxon>Eukaryota</taxon>
        <taxon>Fungi</taxon>
        <taxon>Fungi incertae sedis</taxon>
        <taxon>Mucoromycota</taxon>
        <taxon>Mucoromycotina</taxon>
        <taxon>Endogonomycetes</taxon>
        <taxon>Endogonales</taxon>
        <taxon>Endogonaceae</taxon>
        <taxon>Jimgerdemannia</taxon>
    </lineage>
</organism>